<evidence type="ECO:0000313" key="2">
    <source>
        <dbReference type="EMBL" id="KAK4449997.1"/>
    </source>
</evidence>
<comment type="caution">
    <text evidence="2">The sequence shown here is derived from an EMBL/GenBank/DDBJ whole genome shotgun (WGS) entry which is preliminary data.</text>
</comment>
<gene>
    <name evidence="2" type="ORF">QBC34DRAFT_425012</name>
</gene>
<accession>A0AAV9GPV7</accession>
<dbReference type="Proteomes" id="UP001321760">
    <property type="component" value="Unassembled WGS sequence"/>
</dbReference>
<evidence type="ECO:0000259" key="1">
    <source>
        <dbReference type="Pfam" id="PF06985"/>
    </source>
</evidence>
<keyword evidence="3" id="KW-1185">Reference proteome</keyword>
<dbReference type="EMBL" id="MU865934">
    <property type="protein sequence ID" value="KAK4449997.1"/>
    <property type="molecule type" value="Genomic_DNA"/>
</dbReference>
<organism evidence="2 3">
    <name type="scientific">Podospora aff. communis PSN243</name>
    <dbReference type="NCBI Taxonomy" id="3040156"/>
    <lineage>
        <taxon>Eukaryota</taxon>
        <taxon>Fungi</taxon>
        <taxon>Dikarya</taxon>
        <taxon>Ascomycota</taxon>
        <taxon>Pezizomycotina</taxon>
        <taxon>Sordariomycetes</taxon>
        <taxon>Sordariomycetidae</taxon>
        <taxon>Sordariales</taxon>
        <taxon>Podosporaceae</taxon>
        <taxon>Podospora</taxon>
    </lineage>
</organism>
<dbReference type="PANTHER" id="PTHR33112">
    <property type="entry name" value="DOMAIN PROTEIN, PUTATIVE-RELATED"/>
    <property type="match status" value="1"/>
</dbReference>
<feature type="domain" description="Heterokaryon incompatibility" evidence="1">
    <location>
        <begin position="80"/>
        <end position="241"/>
    </location>
</feature>
<dbReference type="AlphaFoldDB" id="A0AAV9GPV7"/>
<name>A0AAV9GPV7_9PEZI</name>
<reference evidence="2" key="2">
    <citation type="submission" date="2023-05" db="EMBL/GenBank/DDBJ databases">
        <authorList>
            <consortium name="Lawrence Berkeley National Laboratory"/>
            <person name="Steindorff A."/>
            <person name="Hensen N."/>
            <person name="Bonometti L."/>
            <person name="Westerberg I."/>
            <person name="Brannstrom I.O."/>
            <person name="Guillou S."/>
            <person name="Cros-Aarteil S."/>
            <person name="Calhoun S."/>
            <person name="Haridas S."/>
            <person name="Kuo A."/>
            <person name="Mondo S."/>
            <person name="Pangilinan J."/>
            <person name="Riley R."/>
            <person name="Labutti K."/>
            <person name="Andreopoulos B."/>
            <person name="Lipzen A."/>
            <person name="Chen C."/>
            <person name="Yanf M."/>
            <person name="Daum C."/>
            <person name="Ng V."/>
            <person name="Clum A."/>
            <person name="Ohm R."/>
            <person name="Martin F."/>
            <person name="Silar P."/>
            <person name="Natvig D."/>
            <person name="Lalanne C."/>
            <person name="Gautier V."/>
            <person name="Ament-Velasquez S.L."/>
            <person name="Kruys A."/>
            <person name="Hutchinson M.I."/>
            <person name="Powell A.J."/>
            <person name="Barry K."/>
            <person name="Miller A.N."/>
            <person name="Grigoriev I.V."/>
            <person name="Debuchy R."/>
            <person name="Gladieux P."/>
            <person name="Thoren M.H."/>
            <person name="Johannesson H."/>
        </authorList>
    </citation>
    <scope>NUCLEOTIDE SEQUENCE</scope>
    <source>
        <strain evidence="2">PSN243</strain>
    </source>
</reference>
<proteinExistence type="predicted"/>
<dbReference type="InterPro" id="IPR010730">
    <property type="entry name" value="HET"/>
</dbReference>
<evidence type="ECO:0000313" key="3">
    <source>
        <dbReference type="Proteomes" id="UP001321760"/>
    </source>
</evidence>
<dbReference type="Pfam" id="PF06985">
    <property type="entry name" value="HET"/>
    <property type="match status" value="1"/>
</dbReference>
<reference evidence="2" key="1">
    <citation type="journal article" date="2023" name="Mol. Phylogenet. Evol.">
        <title>Genome-scale phylogeny and comparative genomics of the fungal order Sordariales.</title>
        <authorList>
            <person name="Hensen N."/>
            <person name="Bonometti L."/>
            <person name="Westerberg I."/>
            <person name="Brannstrom I.O."/>
            <person name="Guillou S."/>
            <person name="Cros-Aarteil S."/>
            <person name="Calhoun S."/>
            <person name="Haridas S."/>
            <person name="Kuo A."/>
            <person name="Mondo S."/>
            <person name="Pangilinan J."/>
            <person name="Riley R."/>
            <person name="LaButti K."/>
            <person name="Andreopoulos B."/>
            <person name="Lipzen A."/>
            <person name="Chen C."/>
            <person name="Yan M."/>
            <person name="Daum C."/>
            <person name="Ng V."/>
            <person name="Clum A."/>
            <person name="Steindorff A."/>
            <person name="Ohm R.A."/>
            <person name="Martin F."/>
            <person name="Silar P."/>
            <person name="Natvig D.O."/>
            <person name="Lalanne C."/>
            <person name="Gautier V."/>
            <person name="Ament-Velasquez S.L."/>
            <person name="Kruys A."/>
            <person name="Hutchinson M.I."/>
            <person name="Powell A.J."/>
            <person name="Barry K."/>
            <person name="Miller A.N."/>
            <person name="Grigoriev I.V."/>
            <person name="Debuchy R."/>
            <person name="Gladieux P."/>
            <person name="Hiltunen Thoren M."/>
            <person name="Johannesson H."/>
        </authorList>
    </citation>
    <scope>NUCLEOTIDE SEQUENCE</scope>
    <source>
        <strain evidence="2">PSN243</strain>
    </source>
</reference>
<dbReference type="PANTHER" id="PTHR33112:SF15">
    <property type="entry name" value="HETEROKARYON INCOMPATIBILITY DOMAIN-CONTAINING PROTEIN"/>
    <property type="match status" value="1"/>
</dbReference>
<protein>
    <submittedName>
        <fullName evidence="2">Heterokaryon incompatibility protein-domain-containing protein</fullName>
    </submittedName>
</protein>
<sequence length="630" mass="70449">MDLSSTSFVDIYSVAKPLVVESDSGSIGAFSKLSAWLEDCATKSPKLQRSKRQLHSEEAPGSRFDGRRECGVAGREPGRYACLSYCRGTDLDGVVVTSKDNIQTYERGIALSALPKTIQDAAFICKGLRIRYLWVDSLCIVQGDHEDWVRESSQMCNVYSNSWVTIAAQHAKSCEEGFLGPQKFGLPPWQRVFTTRFGLRYPDADLERMLARFSVLSGNDFASFGILQPQPLSTRGWALQETILPNRIIHFNGHELSWECNTCQLCECGHVQDEYRLRDNQKDRLVGGYMMKSSIVRWTRQEMAAKHRRRRNRVYCSTIRREKAPVLGGWMGIVEQYSRRFLTNPSDKLVAITGLAQMVQATLPETEDKAYFAGVFRARLLQHLLWISKEPKPSRSLSPLAPSWSLASLEGPVYYPDMATESLRKSHVTVRDGINTGFSTTIGASVLPSSDTELILEGLAVKVKIITVINPHSESYTNEVHCPEHLDMRAPSLAFAWASNGVREYITYGIARDVEISDPSGASCWATSNGTPGFNRWHRCQQCDAGTWNPDGEHIALKLVECGLDYYISYDGFFLILQRSSTVEGAWQRVGLGVLAHGVKGAALAKANSWGESDLWQLFEGAELMEVRIV</sequence>